<name>A0ABX8B6G9_9BACT</name>
<reference evidence="2 3" key="1">
    <citation type="submission" date="2021-03" db="EMBL/GenBank/DDBJ databases">
        <title>Genomic and phenotypic characterization of Chloracidobacterium isolates provides evidence for multiple species.</title>
        <authorList>
            <person name="Saini M.K."/>
            <person name="Costas A.M.G."/>
            <person name="Tank M."/>
            <person name="Bryant D.A."/>
        </authorList>
    </citation>
    <scope>NUCLEOTIDE SEQUENCE [LARGE SCALE GENOMIC DNA]</scope>
    <source>
        <strain evidence="2 3">N</strain>
    </source>
</reference>
<evidence type="ECO:0000313" key="2">
    <source>
        <dbReference type="EMBL" id="QUV95144.1"/>
    </source>
</evidence>
<dbReference type="InterPro" id="IPR007138">
    <property type="entry name" value="ABM_dom"/>
</dbReference>
<dbReference type="PANTHER" id="PTHR33336:SF3">
    <property type="entry name" value="ABM DOMAIN-CONTAINING PROTEIN"/>
    <property type="match status" value="1"/>
</dbReference>
<dbReference type="Proteomes" id="UP000677668">
    <property type="component" value="Chromosome 2"/>
</dbReference>
<accession>A0ABX8B6G9</accession>
<dbReference type="Pfam" id="PF03992">
    <property type="entry name" value="ABM"/>
    <property type="match status" value="1"/>
</dbReference>
<dbReference type="RefSeq" id="WP_211423381.1">
    <property type="nucleotide sequence ID" value="NZ_CP072643.1"/>
</dbReference>
<proteinExistence type="predicted"/>
<feature type="domain" description="ABM" evidence="1">
    <location>
        <begin position="5"/>
        <end position="94"/>
    </location>
</feature>
<dbReference type="EMBL" id="CP072643">
    <property type="protein sequence ID" value="QUV95144.1"/>
    <property type="molecule type" value="Genomic_DNA"/>
</dbReference>
<dbReference type="InterPro" id="IPR011008">
    <property type="entry name" value="Dimeric_a/b-barrel"/>
</dbReference>
<dbReference type="SUPFAM" id="SSF54909">
    <property type="entry name" value="Dimeric alpha+beta barrel"/>
    <property type="match status" value="1"/>
</dbReference>
<sequence length="109" mass="12242">MSFPIVVLAYFRAKPEHLAELRAALAELIRATRREPGCLRYDLHVAADDPTSFVMIEQWATRTALEAHLAQPHTRTALAKVPAWLADEVRISQWTALELDQLAAARHSS</sequence>
<dbReference type="PROSITE" id="PS51725">
    <property type="entry name" value="ABM"/>
    <property type="match status" value="1"/>
</dbReference>
<dbReference type="Gene3D" id="3.30.70.100">
    <property type="match status" value="1"/>
</dbReference>
<protein>
    <submittedName>
        <fullName evidence="2">Antibiotic biosynthesis monooxygenase</fullName>
    </submittedName>
</protein>
<dbReference type="PANTHER" id="PTHR33336">
    <property type="entry name" value="QUINOL MONOOXYGENASE YGIN-RELATED"/>
    <property type="match status" value="1"/>
</dbReference>
<dbReference type="InterPro" id="IPR050744">
    <property type="entry name" value="AI-2_Isomerase_LsrG"/>
</dbReference>
<keyword evidence="2" id="KW-0503">Monooxygenase</keyword>
<keyword evidence="2" id="KW-0560">Oxidoreductase</keyword>
<organism evidence="2 3">
    <name type="scientific">Chloracidobacterium sp. N</name>
    <dbReference type="NCBI Taxonomy" id="2821540"/>
    <lineage>
        <taxon>Bacteria</taxon>
        <taxon>Pseudomonadati</taxon>
        <taxon>Acidobacteriota</taxon>
        <taxon>Terriglobia</taxon>
        <taxon>Terriglobales</taxon>
        <taxon>Acidobacteriaceae</taxon>
        <taxon>Chloracidobacterium</taxon>
        <taxon>Chloracidobacterium aggregatum</taxon>
    </lineage>
</organism>
<keyword evidence="3" id="KW-1185">Reference proteome</keyword>
<gene>
    <name evidence="2" type="ORF">J8C05_14060</name>
</gene>
<evidence type="ECO:0000259" key="1">
    <source>
        <dbReference type="PROSITE" id="PS51725"/>
    </source>
</evidence>
<dbReference type="GO" id="GO:0004497">
    <property type="term" value="F:monooxygenase activity"/>
    <property type="evidence" value="ECO:0007669"/>
    <property type="project" value="UniProtKB-KW"/>
</dbReference>
<evidence type="ECO:0000313" key="3">
    <source>
        <dbReference type="Proteomes" id="UP000677668"/>
    </source>
</evidence>